<evidence type="ECO:0000313" key="1">
    <source>
        <dbReference type="EMBL" id="KAK7603685.1"/>
    </source>
</evidence>
<accession>A0AAN9TVT3</accession>
<dbReference type="Proteomes" id="UP001367676">
    <property type="component" value="Unassembled WGS sequence"/>
</dbReference>
<dbReference type="EMBL" id="JBBCAQ010000006">
    <property type="protein sequence ID" value="KAK7603685.1"/>
    <property type="molecule type" value="Genomic_DNA"/>
</dbReference>
<proteinExistence type="predicted"/>
<gene>
    <name evidence="1" type="ORF">V9T40_003684</name>
</gene>
<sequence>MSAADQDLALHSLNLIPQFLITEDVENVQVPVQGCGGTLVRRSASQTLGPSAGGKDEIQVGAQNKQQSFSGIILVPRNRRRHSWIGRSSILPTVVAKTTFKSRFWTRSKAECILKQ</sequence>
<reference evidence="1 2" key="1">
    <citation type="submission" date="2024-03" db="EMBL/GenBank/DDBJ databases">
        <title>Adaptation during the transition from Ophiocordyceps entomopathogen to insect associate is accompanied by gene loss and intensified selection.</title>
        <authorList>
            <person name="Ward C.M."/>
            <person name="Onetto C.A."/>
            <person name="Borneman A.R."/>
        </authorList>
    </citation>
    <scope>NUCLEOTIDE SEQUENCE [LARGE SCALE GENOMIC DNA]</scope>
    <source>
        <strain evidence="1">AWRI1</strain>
        <tissue evidence="1">Single Adult Female</tissue>
    </source>
</reference>
<comment type="caution">
    <text evidence="1">The sequence shown here is derived from an EMBL/GenBank/DDBJ whole genome shotgun (WGS) entry which is preliminary data.</text>
</comment>
<organism evidence="1 2">
    <name type="scientific">Parthenolecanium corni</name>
    <dbReference type="NCBI Taxonomy" id="536013"/>
    <lineage>
        <taxon>Eukaryota</taxon>
        <taxon>Metazoa</taxon>
        <taxon>Ecdysozoa</taxon>
        <taxon>Arthropoda</taxon>
        <taxon>Hexapoda</taxon>
        <taxon>Insecta</taxon>
        <taxon>Pterygota</taxon>
        <taxon>Neoptera</taxon>
        <taxon>Paraneoptera</taxon>
        <taxon>Hemiptera</taxon>
        <taxon>Sternorrhyncha</taxon>
        <taxon>Coccoidea</taxon>
        <taxon>Coccidae</taxon>
        <taxon>Parthenolecanium</taxon>
    </lineage>
</organism>
<protein>
    <submittedName>
        <fullName evidence="1">Uncharacterized protein</fullName>
    </submittedName>
</protein>
<keyword evidence="2" id="KW-1185">Reference proteome</keyword>
<name>A0AAN9TVT3_9HEMI</name>
<dbReference type="AlphaFoldDB" id="A0AAN9TVT3"/>
<evidence type="ECO:0000313" key="2">
    <source>
        <dbReference type="Proteomes" id="UP001367676"/>
    </source>
</evidence>